<evidence type="ECO:0000256" key="8">
    <source>
        <dbReference type="PIRNR" id="PIRNR028784"/>
    </source>
</evidence>
<keyword evidence="4 8" id="KW-1003">Cell membrane</keyword>
<dbReference type="GO" id="GO:0015385">
    <property type="term" value="F:sodium:proton antiporter activity"/>
    <property type="evidence" value="ECO:0007669"/>
    <property type="project" value="TreeGrafter"/>
</dbReference>
<dbReference type="PIRSF" id="PIRSF028784">
    <property type="entry name" value="MrpF"/>
    <property type="match status" value="1"/>
</dbReference>
<comment type="caution">
    <text evidence="10">The sequence shown here is derived from an EMBL/GenBank/DDBJ whole genome shotgun (WGS) entry which is preliminary data.</text>
</comment>
<dbReference type="PANTHER" id="PTHR34702">
    <property type="entry name" value="NA(+)/H(+) ANTIPORTER SUBUNIT F1"/>
    <property type="match status" value="1"/>
</dbReference>
<evidence type="ECO:0000256" key="3">
    <source>
        <dbReference type="ARBA" id="ARBA00022448"/>
    </source>
</evidence>
<reference evidence="10" key="1">
    <citation type="journal article" date="2020" name="mSystems">
        <title>Genome- and Community-Level Interaction Insights into Carbon Utilization and Element Cycling Functions of Hydrothermarchaeota in Hydrothermal Sediment.</title>
        <authorList>
            <person name="Zhou Z."/>
            <person name="Liu Y."/>
            <person name="Xu W."/>
            <person name="Pan J."/>
            <person name="Luo Z.H."/>
            <person name="Li M."/>
        </authorList>
    </citation>
    <scope>NUCLEOTIDE SEQUENCE [LARGE SCALE GENOMIC DNA]</scope>
    <source>
        <strain evidence="10">SpSt-1217</strain>
    </source>
</reference>
<name>A0A831PJN6_9BACT</name>
<dbReference type="InterPro" id="IPR007208">
    <property type="entry name" value="MrpF/PhaF-like"/>
</dbReference>
<organism evidence="10">
    <name type="scientific">Mariniphaga anaerophila</name>
    <dbReference type="NCBI Taxonomy" id="1484053"/>
    <lineage>
        <taxon>Bacteria</taxon>
        <taxon>Pseudomonadati</taxon>
        <taxon>Bacteroidota</taxon>
        <taxon>Bacteroidia</taxon>
        <taxon>Marinilabiliales</taxon>
        <taxon>Prolixibacteraceae</taxon>
        <taxon>Mariniphaga</taxon>
    </lineage>
</organism>
<keyword evidence="8" id="KW-0050">Antiport</keyword>
<dbReference type="PANTHER" id="PTHR34702:SF1">
    <property type="entry name" value="NA(+)_H(+) ANTIPORTER SUBUNIT F"/>
    <property type="match status" value="1"/>
</dbReference>
<feature type="transmembrane region" description="Helical" evidence="9">
    <location>
        <begin position="38"/>
        <end position="57"/>
    </location>
</feature>
<keyword evidence="5 9" id="KW-0812">Transmembrane</keyword>
<evidence type="ECO:0000256" key="1">
    <source>
        <dbReference type="ARBA" id="ARBA00004651"/>
    </source>
</evidence>
<keyword evidence="7 8" id="KW-0472">Membrane</keyword>
<dbReference type="EMBL" id="DSDK01000208">
    <property type="protein sequence ID" value="HDR50705.1"/>
    <property type="molecule type" value="Genomic_DNA"/>
</dbReference>
<evidence type="ECO:0000256" key="9">
    <source>
        <dbReference type="SAM" id="Phobius"/>
    </source>
</evidence>
<feature type="transmembrane region" description="Helical" evidence="9">
    <location>
        <begin position="63"/>
        <end position="86"/>
    </location>
</feature>
<dbReference type="Pfam" id="PF04066">
    <property type="entry name" value="MrpF_PhaF"/>
    <property type="match status" value="1"/>
</dbReference>
<accession>A0A831PJN6</accession>
<dbReference type="AlphaFoldDB" id="A0A831PJN6"/>
<evidence type="ECO:0000256" key="2">
    <source>
        <dbReference type="ARBA" id="ARBA00009212"/>
    </source>
</evidence>
<evidence type="ECO:0000256" key="5">
    <source>
        <dbReference type="ARBA" id="ARBA00022692"/>
    </source>
</evidence>
<comment type="subcellular location">
    <subcellularLocation>
        <location evidence="1 8">Cell membrane</location>
        <topology evidence="1 8">Multi-pass membrane protein</topology>
    </subcellularLocation>
</comment>
<keyword evidence="6 9" id="KW-1133">Transmembrane helix</keyword>
<dbReference type="Proteomes" id="UP000886047">
    <property type="component" value="Unassembled WGS sequence"/>
</dbReference>
<keyword evidence="8" id="KW-0406">Ion transport</keyword>
<dbReference type="GO" id="GO:0005886">
    <property type="term" value="C:plasma membrane"/>
    <property type="evidence" value="ECO:0007669"/>
    <property type="project" value="UniProtKB-SubCell"/>
</dbReference>
<sequence length="91" mass="9905">MESTVPAIVLLIAFSLLLASLVLAFARLLRGPSINDRIAAMDLIASVVMGFVLVYSVMINKSIYFDIPVIISLISFIGTVAVSTYLKHRYG</sequence>
<evidence type="ECO:0000256" key="6">
    <source>
        <dbReference type="ARBA" id="ARBA00022989"/>
    </source>
</evidence>
<comment type="similarity">
    <text evidence="2 8">Belongs to the CPA3 antiporters (TC 2.A.63) subunit F family.</text>
</comment>
<protein>
    <submittedName>
        <fullName evidence="10">Cation:proton antiporter</fullName>
    </submittedName>
</protein>
<feature type="transmembrane region" description="Helical" evidence="9">
    <location>
        <begin position="6"/>
        <end position="26"/>
    </location>
</feature>
<gene>
    <name evidence="10" type="ORF">ENN90_03665</name>
</gene>
<proteinExistence type="inferred from homology"/>
<keyword evidence="3 8" id="KW-0813">Transport</keyword>
<evidence type="ECO:0000256" key="4">
    <source>
        <dbReference type="ARBA" id="ARBA00022475"/>
    </source>
</evidence>
<evidence type="ECO:0000256" key="7">
    <source>
        <dbReference type="ARBA" id="ARBA00023136"/>
    </source>
</evidence>
<evidence type="ECO:0000313" key="10">
    <source>
        <dbReference type="EMBL" id="HDR50705.1"/>
    </source>
</evidence>